<dbReference type="AlphaFoldDB" id="A0A9N9MXQ5"/>
<accession>A0A9N9MXQ5</accession>
<organism evidence="4 5">
    <name type="scientific">Ceutorhynchus assimilis</name>
    <name type="common">cabbage seed weevil</name>
    <dbReference type="NCBI Taxonomy" id="467358"/>
    <lineage>
        <taxon>Eukaryota</taxon>
        <taxon>Metazoa</taxon>
        <taxon>Ecdysozoa</taxon>
        <taxon>Arthropoda</taxon>
        <taxon>Hexapoda</taxon>
        <taxon>Insecta</taxon>
        <taxon>Pterygota</taxon>
        <taxon>Neoptera</taxon>
        <taxon>Endopterygota</taxon>
        <taxon>Coleoptera</taxon>
        <taxon>Polyphaga</taxon>
        <taxon>Cucujiformia</taxon>
        <taxon>Curculionidae</taxon>
        <taxon>Ceutorhynchinae</taxon>
        <taxon>Ceutorhynchus</taxon>
    </lineage>
</organism>
<sequence length="1127" mass="126898">MLSSEINIKKGVNPLVFSSVQNIDMEKLAKCPESDLRPVLPCLVRMGLISPLDSSNKCTKMKVNILTIISGMELVNSIVALLSMDFHRLEIDVKKEQQLRQKGNTNLNDSILIDSLNNTSMALEYERGDMTRRLTILLGELLYIQSQIQETNEATDQESYIKSSELFDNDIFAEEFADIISIALAELPTTLNITSIVEIVLHVRNGPEIICRIVANFPDSFREVCTYLIQTGEKQEEAVSSTIRASTITLLCQMNPSQSLTVRSKCVELCRMPALAILLSLGDPLGDEEGDMVAFVSGLLLGNDQTIRNWIALFIRTGQKRKGEASSNALQQLREELLKKLQTIIDASPEGQIPDSLVVQASALLRLYCALRGIAAIKFQDEEVNLIVQLLTSHPNPTPAGVRFVSIGLCMLIACPSLVSQPDHERRSIEWVQWLVREEAYFESASGVTASFGEMLLLMAIHFHSQQLSAICELTCATLGMKIAIRHNNMNRMKQVFTQEIFTEQVVTAHAVKVPVTQGLSANMMGFLPIHCIHQLLKSRAFAKHNVNIKNWIYKQICTSVSPLHPVLPMLVEVYVNSIMLPNAKNAEQANKPLTENEIRTVFQNSIFGQYFDHKPSIFNMDFDTNLDMGDVIVDKSSLTPQLLLLYYLLLYEDCRLNNANALASSGRKIKQYSPEFLSELPIKYLLHHAQKDQSSYSGLFGPLLKLLATHFPHLTLVEDWLDDMSMHMEKKPLDINELMVVTAFNDITTRPSQCAMVLQKMLKCEAIDIWPFAESFTQCARRVLGPNIPRYIQELYKDVWLRLNTVLPRRLWVLTVKNLVEDFSVLTRIDVAEDPLQIMRCDEKVYRCAPIYAIVLRVLRASLASSRSQLTQHLQANPRLDAHGQVVNEPDREEMCRATIAAQESAAVQMLLETLIESKEDKLVPGQELALQEVRSLVCSYLHQVFIADTVLCKLVHFQGYPNDLIEVVVKGVPSMHICLDFLLVLMQQPRLDKQIFAILLLSHLCIQYALPKSLNLCVTALNLLYAILGGISSAQRVKHFKPVLPALIRIYEAFPPLKDDILGIITQLKEVGESQASLVSHFDIHRGRGLEVSAQKSAELCDLSRKAYNEIISKHVLRETVHRQV</sequence>
<evidence type="ECO:0000256" key="2">
    <source>
        <dbReference type="ARBA" id="ARBA00006705"/>
    </source>
</evidence>
<comment type="similarity">
    <text evidence="2">Belongs to the Integrator subunit 2 family.</text>
</comment>
<dbReference type="Pfam" id="PF14750">
    <property type="entry name" value="INTS2"/>
    <property type="match status" value="1"/>
</dbReference>
<dbReference type="GO" id="GO:0032039">
    <property type="term" value="C:integrator complex"/>
    <property type="evidence" value="ECO:0007669"/>
    <property type="project" value="InterPro"/>
</dbReference>
<reference evidence="4" key="1">
    <citation type="submission" date="2022-01" db="EMBL/GenBank/DDBJ databases">
        <authorList>
            <person name="King R."/>
        </authorList>
    </citation>
    <scope>NUCLEOTIDE SEQUENCE</scope>
</reference>
<dbReference type="OrthoDB" id="70899at2759"/>
<dbReference type="GO" id="GO:0034472">
    <property type="term" value="P:snRNA 3'-end processing"/>
    <property type="evidence" value="ECO:0007669"/>
    <property type="project" value="TreeGrafter"/>
</dbReference>
<dbReference type="PANTHER" id="PTHR28608:SF1">
    <property type="entry name" value="INTEGRATOR COMPLEX SUBUNIT 2"/>
    <property type="match status" value="1"/>
</dbReference>
<dbReference type="InterPro" id="IPR026236">
    <property type="entry name" value="Int2_metazoa"/>
</dbReference>
<proteinExistence type="inferred from homology"/>
<protein>
    <recommendedName>
        <fullName evidence="6">Integrator complex subunit 2</fullName>
    </recommendedName>
</protein>
<evidence type="ECO:0000313" key="4">
    <source>
        <dbReference type="EMBL" id="CAG9770818.1"/>
    </source>
</evidence>
<gene>
    <name evidence="4" type="ORF">CEUTPL_LOCUS11262</name>
</gene>
<dbReference type="InterPro" id="IPR029321">
    <property type="entry name" value="INTS2"/>
</dbReference>
<evidence type="ECO:0008006" key="6">
    <source>
        <dbReference type="Google" id="ProtNLM"/>
    </source>
</evidence>
<name>A0A9N9MXQ5_9CUCU</name>
<dbReference type="EMBL" id="OU892282">
    <property type="protein sequence ID" value="CAG9770818.1"/>
    <property type="molecule type" value="Genomic_DNA"/>
</dbReference>
<evidence type="ECO:0000256" key="1">
    <source>
        <dbReference type="ARBA" id="ARBA00004123"/>
    </source>
</evidence>
<comment type="subcellular location">
    <subcellularLocation>
        <location evidence="1">Nucleus</location>
    </subcellularLocation>
</comment>
<keyword evidence="3" id="KW-0539">Nucleus</keyword>
<evidence type="ECO:0000256" key="3">
    <source>
        <dbReference type="ARBA" id="ARBA00023242"/>
    </source>
</evidence>
<evidence type="ECO:0000313" key="5">
    <source>
        <dbReference type="Proteomes" id="UP001152799"/>
    </source>
</evidence>
<dbReference type="PRINTS" id="PR02105">
    <property type="entry name" value="INTSUBUNIT2"/>
</dbReference>
<dbReference type="PANTHER" id="PTHR28608">
    <property type="entry name" value="INTEGRATOR COMPLEX SUBUNIT 2"/>
    <property type="match status" value="1"/>
</dbReference>
<dbReference type="Proteomes" id="UP001152799">
    <property type="component" value="Chromosome 6"/>
</dbReference>
<keyword evidence="5" id="KW-1185">Reference proteome</keyword>